<reference evidence="2" key="1">
    <citation type="submission" date="2019-08" db="EMBL/GenBank/DDBJ databases">
        <authorList>
            <person name="Kucharzyk K."/>
            <person name="Murdoch R.W."/>
            <person name="Higgins S."/>
            <person name="Loffler F."/>
        </authorList>
    </citation>
    <scope>NUCLEOTIDE SEQUENCE</scope>
</reference>
<protein>
    <recommendedName>
        <fullName evidence="1">Rhodanese domain-containing protein</fullName>
    </recommendedName>
</protein>
<dbReference type="Gene3D" id="3.40.250.10">
    <property type="entry name" value="Rhodanese-like domain"/>
    <property type="match status" value="1"/>
</dbReference>
<dbReference type="AlphaFoldDB" id="A0A644VQ81"/>
<proteinExistence type="predicted"/>
<dbReference type="GO" id="GO:0004792">
    <property type="term" value="F:thiosulfate-cyanide sulfurtransferase activity"/>
    <property type="evidence" value="ECO:0007669"/>
    <property type="project" value="TreeGrafter"/>
</dbReference>
<accession>A0A644VQ81</accession>
<gene>
    <name evidence="2" type="ORF">SDC9_39486</name>
</gene>
<dbReference type="PROSITE" id="PS50206">
    <property type="entry name" value="RHODANESE_3"/>
    <property type="match status" value="1"/>
</dbReference>
<dbReference type="Pfam" id="PF00581">
    <property type="entry name" value="Rhodanese"/>
    <property type="match status" value="1"/>
</dbReference>
<dbReference type="InterPro" id="IPR001763">
    <property type="entry name" value="Rhodanese-like_dom"/>
</dbReference>
<dbReference type="InterPro" id="IPR036873">
    <property type="entry name" value="Rhodanese-like_dom_sf"/>
</dbReference>
<dbReference type="EMBL" id="VSSQ01000389">
    <property type="protein sequence ID" value="MPL93360.1"/>
    <property type="molecule type" value="Genomic_DNA"/>
</dbReference>
<dbReference type="PANTHER" id="PTHR44086:SF10">
    <property type="entry name" value="THIOSULFATE SULFURTRANSFERASE_RHODANESE-LIKE DOMAIN-CONTAINING PROTEIN 3"/>
    <property type="match status" value="1"/>
</dbReference>
<evidence type="ECO:0000313" key="2">
    <source>
        <dbReference type="EMBL" id="MPL93360.1"/>
    </source>
</evidence>
<dbReference type="PANTHER" id="PTHR44086">
    <property type="entry name" value="THIOSULFATE SULFURTRANSFERASE RDL2, MITOCHONDRIAL-RELATED"/>
    <property type="match status" value="1"/>
</dbReference>
<dbReference type="PROSITE" id="PS51257">
    <property type="entry name" value="PROKAR_LIPOPROTEIN"/>
    <property type="match status" value="1"/>
</dbReference>
<feature type="domain" description="Rhodanese" evidence="1">
    <location>
        <begin position="54"/>
        <end position="144"/>
    </location>
</feature>
<dbReference type="CDD" id="cd00158">
    <property type="entry name" value="RHOD"/>
    <property type="match status" value="1"/>
</dbReference>
<dbReference type="SMART" id="SM00450">
    <property type="entry name" value="RHOD"/>
    <property type="match status" value="1"/>
</dbReference>
<dbReference type="SUPFAM" id="SSF52821">
    <property type="entry name" value="Rhodanese/Cell cycle control phosphatase"/>
    <property type="match status" value="1"/>
</dbReference>
<name>A0A644VQ81_9ZZZZ</name>
<sequence length="165" mass="17777">MKRIIFITLSALALLSSCSGYDSRTFESAAAMVEDARGKVEWISADELAGLVNQTGGFYLIDVREQSEFDISCIKGANSVPRGVLEDMISEKAPGKRKPLYIYCSNGDRSALAGTILPLLKYTDVKVLEGGFDNWQIRFPDLVELAPVRGAVKAVVKKPAAGCGG</sequence>
<organism evidence="2">
    <name type="scientific">bioreactor metagenome</name>
    <dbReference type="NCBI Taxonomy" id="1076179"/>
    <lineage>
        <taxon>unclassified sequences</taxon>
        <taxon>metagenomes</taxon>
        <taxon>ecological metagenomes</taxon>
    </lineage>
</organism>
<evidence type="ECO:0000259" key="1">
    <source>
        <dbReference type="PROSITE" id="PS50206"/>
    </source>
</evidence>
<comment type="caution">
    <text evidence="2">The sequence shown here is derived from an EMBL/GenBank/DDBJ whole genome shotgun (WGS) entry which is preliminary data.</text>
</comment>